<name>A0A7M2J464_PSEFL</name>
<dbReference type="EMBL" id="CP063233">
    <property type="protein sequence ID" value="QOU03806.1"/>
    <property type="molecule type" value="Genomic_DNA"/>
</dbReference>
<dbReference type="Proteomes" id="UP000593833">
    <property type="component" value="Chromosome"/>
</dbReference>
<dbReference type="RefSeq" id="WP_193689681.1">
    <property type="nucleotide sequence ID" value="NZ_CP063233.1"/>
</dbReference>
<evidence type="ECO:0000313" key="2">
    <source>
        <dbReference type="Proteomes" id="UP000593833"/>
    </source>
</evidence>
<organism evidence="1 2">
    <name type="scientific">Pseudomonas fluorescens</name>
    <dbReference type="NCBI Taxonomy" id="294"/>
    <lineage>
        <taxon>Bacteria</taxon>
        <taxon>Pseudomonadati</taxon>
        <taxon>Pseudomonadota</taxon>
        <taxon>Gammaproteobacteria</taxon>
        <taxon>Pseudomonadales</taxon>
        <taxon>Pseudomonadaceae</taxon>
        <taxon>Pseudomonas</taxon>
    </lineage>
</organism>
<accession>A0A7M2J464</accession>
<dbReference type="AlphaFoldDB" id="A0A7M2J464"/>
<reference evidence="1 2" key="1">
    <citation type="submission" date="2020-10" db="EMBL/GenBank/DDBJ databases">
        <title>Complete genome sequence of a novel Pseudomonas fluorescens strain isolated from the flower of kumarahou (Pomaderris kumeraho).</title>
        <authorList>
            <person name="Summers M.C."/>
            <person name="Nowak V."/>
            <person name="Fairhurst M.J."/>
            <person name="Owen J.G."/>
            <person name="Gerth M.L."/>
            <person name="Patrick W.M."/>
        </authorList>
    </citation>
    <scope>NUCLEOTIDE SEQUENCE [LARGE SCALE GENOMIC DNA]</scope>
    <source>
        <strain evidence="1 2">KF1</strain>
    </source>
</reference>
<sequence>MGFAPSQCATLGRGRKTAFRPIYVEAWEKGNIGNTFDKKVKNPLISMC</sequence>
<proteinExistence type="predicted"/>
<gene>
    <name evidence="1" type="ORF">IM720_24345</name>
</gene>
<protein>
    <submittedName>
        <fullName evidence="1">Uncharacterized protein</fullName>
    </submittedName>
</protein>
<evidence type="ECO:0000313" key="1">
    <source>
        <dbReference type="EMBL" id="QOU03806.1"/>
    </source>
</evidence>